<accession>A0ABQ6PBT5</accession>
<dbReference type="PROSITE" id="PS50995">
    <property type="entry name" value="HTH_MARR_2"/>
    <property type="match status" value="1"/>
</dbReference>
<dbReference type="InterPro" id="IPR011991">
    <property type="entry name" value="ArsR-like_HTH"/>
</dbReference>
<dbReference type="InterPro" id="IPR000835">
    <property type="entry name" value="HTH_MarR-typ"/>
</dbReference>
<dbReference type="Pfam" id="PF12802">
    <property type="entry name" value="MarR_2"/>
    <property type="match status" value="1"/>
</dbReference>
<dbReference type="SMART" id="SM00347">
    <property type="entry name" value="HTH_MARR"/>
    <property type="match status" value="1"/>
</dbReference>
<evidence type="ECO:0000256" key="1">
    <source>
        <dbReference type="SAM" id="MobiDB-lite"/>
    </source>
</evidence>
<dbReference type="Proteomes" id="UP001187221">
    <property type="component" value="Unassembled WGS sequence"/>
</dbReference>
<proteinExistence type="predicted"/>
<keyword evidence="4" id="KW-1185">Reference proteome</keyword>
<evidence type="ECO:0000313" key="4">
    <source>
        <dbReference type="Proteomes" id="UP001187221"/>
    </source>
</evidence>
<sequence length="175" mass="18839">MSMRAPSLPRPSVKSPVDLPRNTMDDVDPDAALLVDVLKLATFVGAPLRGGVAEPLGLAPTDLRIILALGGDGELAGHELSDLMGVPPMNVSRALVSLRAKDLIEPVEDPHNRRRKPFRLSAQGQAMFARSVPAMAEMGRQLFADFGARDRAAFRRAAARLLARMTPWEAPPSAD</sequence>
<comment type="caution">
    <text evidence="3">The sequence shown here is derived from an EMBL/GenBank/DDBJ whole genome shotgun (WGS) entry which is preliminary data.</text>
</comment>
<organism evidence="3 4">
    <name type="scientific">Novosphingobium pituita</name>
    <dbReference type="NCBI Taxonomy" id="3056842"/>
    <lineage>
        <taxon>Bacteria</taxon>
        <taxon>Pseudomonadati</taxon>
        <taxon>Pseudomonadota</taxon>
        <taxon>Alphaproteobacteria</taxon>
        <taxon>Sphingomonadales</taxon>
        <taxon>Sphingomonadaceae</taxon>
        <taxon>Novosphingobium</taxon>
    </lineage>
</organism>
<reference evidence="3 4" key="1">
    <citation type="submission" date="2023-06" db="EMBL/GenBank/DDBJ databases">
        <title>Draft genome sequence of Novosphingobium sp. strain IK01.</title>
        <authorList>
            <person name="Hatamoto M."/>
            <person name="Ikarashi T."/>
            <person name="Yamaguchi T."/>
        </authorList>
    </citation>
    <scope>NUCLEOTIDE SEQUENCE [LARGE SCALE GENOMIC DNA]</scope>
    <source>
        <strain evidence="3 4">IK01</strain>
    </source>
</reference>
<protein>
    <recommendedName>
        <fullName evidence="2">HTH marR-type domain-containing protein</fullName>
    </recommendedName>
</protein>
<feature type="region of interest" description="Disordered" evidence="1">
    <location>
        <begin position="1"/>
        <end position="23"/>
    </location>
</feature>
<dbReference type="CDD" id="cd00090">
    <property type="entry name" value="HTH_ARSR"/>
    <property type="match status" value="1"/>
</dbReference>
<evidence type="ECO:0000259" key="2">
    <source>
        <dbReference type="PROSITE" id="PS50995"/>
    </source>
</evidence>
<name>A0ABQ6PBT5_9SPHN</name>
<dbReference type="EMBL" id="BTFW01000001">
    <property type="protein sequence ID" value="GMM61904.1"/>
    <property type="molecule type" value="Genomic_DNA"/>
</dbReference>
<dbReference type="PANTHER" id="PTHR33164:SF43">
    <property type="entry name" value="HTH-TYPE TRANSCRIPTIONAL REPRESSOR YETL"/>
    <property type="match status" value="1"/>
</dbReference>
<dbReference type="PANTHER" id="PTHR33164">
    <property type="entry name" value="TRANSCRIPTIONAL REGULATOR, MARR FAMILY"/>
    <property type="match status" value="1"/>
</dbReference>
<dbReference type="InterPro" id="IPR036390">
    <property type="entry name" value="WH_DNA-bd_sf"/>
</dbReference>
<evidence type="ECO:0000313" key="3">
    <source>
        <dbReference type="EMBL" id="GMM61904.1"/>
    </source>
</evidence>
<dbReference type="SUPFAM" id="SSF46785">
    <property type="entry name" value="Winged helix' DNA-binding domain"/>
    <property type="match status" value="1"/>
</dbReference>
<gene>
    <name evidence="3" type="ORF">NUTIK01_26810</name>
</gene>
<dbReference type="InterPro" id="IPR036388">
    <property type="entry name" value="WH-like_DNA-bd_sf"/>
</dbReference>
<dbReference type="InterPro" id="IPR039422">
    <property type="entry name" value="MarR/SlyA-like"/>
</dbReference>
<feature type="domain" description="HTH marR-type" evidence="2">
    <location>
        <begin position="30"/>
        <end position="163"/>
    </location>
</feature>
<dbReference type="Gene3D" id="1.10.10.10">
    <property type="entry name" value="Winged helix-like DNA-binding domain superfamily/Winged helix DNA-binding domain"/>
    <property type="match status" value="1"/>
</dbReference>